<dbReference type="InterPro" id="IPR028992">
    <property type="entry name" value="Hedgehog/Intein_dom"/>
</dbReference>
<dbReference type="NCBIfam" id="TIGR04415">
    <property type="entry name" value="O_hepto_targRPT"/>
    <property type="match status" value="1"/>
</dbReference>
<sequence length="926" mass="94590">MSDQDGLLYSSYNSGFKTYNQNRGTLINGATASGTVNGSTANLQVLGTQNTITSATADYMGVLLASNGGVIDNAQILSGGAAVAAGSGTLSGAVVSSGGGIEVTQSGTVIDPTVLAGGVVAAGDFTAKGQTFPAGGTISGGTFAFDSTEMIRNGSAIGGKFDGTQLVLSGGTATNGVFDAGSTQIVGGYLYSAADSSGGTTIAVGNVQSNSGWAAQSGAIANGATILAGANAYILHGGVASGGTVAGVEHVESGGTTIGVLVSGGTEIVDSGGLTSQTTIESGGTEVVNVGGSAVNTTIADGGLLDIDGGKATSSILTGSNSQMIVESGGSAVYTSALSGGTITDNNGNLISAWVENGAVVNIENSGYASAINLISGGTGHVSSGGTVMGANISAGSIMDVTSSLVSGAVVSGNQSELQANAGALIEDAVVNSYGVINISNGAVLSGVTVSAGGSANLLDGSILSGTMLLANGGFATITTATGGTVDLQGNTNVGLVISGTGNPTTVISGFSGTAAGNSDGITLAGVKTADIVHVDYPDADHVTFTLADKSEVTLNIIGVKNVGYSLETDGNGDLIYEVCFLAGSMVATPDGERAVETMQVGDLVTAYDWQNNTYVNRSVVWVGRKHKQVKQDVSVDMAGYPVRVCANAIADGVPYKDLLVTPEHCLFFDGKFIPARMLVNGQSIMYDLNISSYDYYHVETEEHSVLTVDGIYTESYLDTGNRRTFRQDGALAVIRNTQRSWENDAAAPLVVVREIVESLYNKIVARCDSLPAKQQVFTNDPRLQLETETGARIWPIAAKGNVYTFMLSSNISCVNIVSRTQRPVDTIGPFVDDRRQLGVLIGNMHLVGVKKTSNLDVHLQDTSLTGWNDYEHTGCRWTAGCAELVLPEESKGGFRMLSIEVLSAGPYFLADDMENADNQVFKKLA</sequence>
<proteinExistence type="predicted"/>
<dbReference type="EMBL" id="CP021524">
    <property type="protein sequence ID" value="ARW10740.1"/>
    <property type="molecule type" value="Genomic_DNA"/>
</dbReference>
<name>A0A1Y0UXX8_9PROT</name>
<dbReference type="InterPro" id="IPR030930">
    <property type="entry name" value="AIDA"/>
</dbReference>
<dbReference type="SUPFAM" id="SSF51294">
    <property type="entry name" value="Hedgehog/intein (Hint) domain"/>
    <property type="match status" value="1"/>
</dbReference>
<dbReference type="InterPro" id="IPR036844">
    <property type="entry name" value="Hint_dom_sf"/>
</dbReference>
<dbReference type="InterPro" id="IPR012332">
    <property type="entry name" value="Autotransporter_pectin_lyase_C"/>
</dbReference>
<evidence type="ECO:0000259" key="1">
    <source>
        <dbReference type="Pfam" id="PF13403"/>
    </source>
</evidence>
<evidence type="ECO:0000313" key="3">
    <source>
        <dbReference type="Proteomes" id="UP000195633"/>
    </source>
</evidence>
<organism evidence="2 3">
    <name type="scientific">Acetobacter ascendens</name>
    <dbReference type="NCBI Taxonomy" id="481146"/>
    <lineage>
        <taxon>Bacteria</taxon>
        <taxon>Pseudomonadati</taxon>
        <taxon>Pseudomonadota</taxon>
        <taxon>Alphaproteobacteria</taxon>
        <taxon>Acetobacterales</taxon>
        <taxon>Acetobacteraceae</taxon>
        <taxon>Acetobacter</taxon>
    </lineage>
</organism>
<dbReference type="RefSeq" id="WP_087635810.1">
    <property type="nucleotide sequence ID" value="NZ_CP021524.1"/>
</dbReference>
<accession>A0A1Y0UXX8</accession>
<dbReference type="Gene3D" id="2.170.16.10">
    <property type="entry name" value="Hedgehog/Intein (Hint) domain"/>
    <property type="match status" value="1"/>
</dbReference>
<feature type="domain" description="Hedgehog/Intein (Hint)" evidence="1">
    <location>
        <begin position="579"/>
        <end position="720"/>
    </location>
</feature>
<evidence type="ECO:0000313" key="2">
    <source>
        <dbReference type="EMBL" id="ARW10740.1"/>
    </source>
</evidence>
<reference evidence="2 3" key="1">
    <citation type="submission" date="2017-05" db="EMBL/GenBank/DDBJ databases">
        <title>Genome sequence of Acetobacter pasteurianus subsp. ascendens strain SRCM101447.</title>
        <authorList>
            <person name="Cho S.H."/>
        </authorList>
    </citation>
    <scope>NUCLEOTIDE SEQUENCE [LARGE SCALE GENOMIC DNA]</scope>
    <source>
        <strain evidence="2 3">SRCM101447</strain>
    </source>
</reference>
<gene>
    <name evidence="2" type="ORF">S101447_01669</name>
</gene>
<dbReference type="Pfam" id="PF13403">
    <property type="entry name" value="Hint_2"/>
    <property type="match status" value="1"/>
</dbReference>
<protein>
    <submittedName>
        <fullName evidence="2">AIDA-I autotransporter</fullName>
    </submittedName>
</protein>
<dbReference type="Proteomes" id="UP000195633">
    <property type="component" value="Chromosome"/>
</dbReference>
<dbReference type="Gene3D" id="2.160.20.20">
    <property type="match status" value="1"/>
</dbReference>
<dbReference type="AlphaFoldDB" id="A0A1Y0UXX8"/>